<reference evidence="1 2" key="1">
    <citation type="journal article" date="2019" name="Int. J. Syst. Evol. Microbiol.">
        <title>The Global Catalogue of Microorganisms (GCM) 10K type strain sequencing project: providing services to taxonomists for standard genome sequencing and annotation.</title>
        <authorList>
            <consortium name="The Broad Institute Genomics Platform"/>
            <consortium name="The Broad Institute Genome Sequencing Center for Infectious Disease"/>
            <person name="Wu L."/>
            <person name="Ma J."/>
        </authorList>
    </citation>
    <scope>NUCLEOTIDE SEQUENCE [LARGE SCALE GENOMIC DNA]</scope>
    <source>
        <strain evidence="1 2">JCM 11136</strain>
    </source>
</reference>
<proteinExistence type="predicted"/>
<organism evidence="1 2">
    <name type="scientific">Nonomuraea longicatena</name>
    <dbReference type="NCBI Taxonomy" id="83682"/>
    <lineage>
        <taxon>Bacteria</taxon>
        <taxon>Bacillati</taxon>
        <taxon>Actinomycetota</taxon>
        <taxon>Actinomycetes</taxon>
        <taxon>Streptosporangiales</taxon>
        <taxon>Streptosporangiaceae</taxon>
        <taxon>Nonomuraea</taxon>
    </lineage>
</organism>
<gene>
    <name evidence="1" type="ORF">GCM10009560_27610</name>
</gene>
<keyword evidence="2" id="KW-1185">Reference proteome</keyword>
<comment type="caution">
    <text evidence="1">The sequence shown here is derived from an EMBL/GenBank/DDBJ whole genome shotgun (WGS) entry which is preliminary data.</text>
</comment>
<accession>A0ABN1PBV3</accession>
<dbReference type="EMBL" id="BAAAHQ010000011">
    <property type="protein sequence ID" value="GAA0925893.1"/>
    <property type="molecule type" value="Genomic_DNA"/>
</dbReference>
<sequence>MHWMLEGGPGSAKLLEWYIEVCWDNARRHALPDTELKEPRSTSKEPRHTDGAVIQARMHPMYRDC</sequence>
<protein>
    <recommendedName>
        <fullName evidence="3">Transposase</fullName>
    </recommendedName>
</protein>
<evidence type="ECO:0000313" key="2">
    <source>
        <dbReference type="Proteomes" id="UP001501578"/>
    </source>
</evidence>
<evidence type="ECO:0000313" key="1">
    <source>
        <dbReference type="EMBL" id="GAA0925893.1"/>
    </source>
</evidence>
<evidence type="ECO:0008006" key="3">
    <source>
        <dbReference type="Google" id="ProtNLM"/>
    </source>
</evidence>
<dbReference type="Proteomes" id="UP001501578">
    <property type="component" value="Unassembled WGS sequence"/>
</dbReference>
<name>A0ABN1PBV3_9ACTN</name>